<dbReference type="OrthoDB" id="3053135at2759"/>
<name>A0A067T075_GALM3</name>
<dbReference type="AlphaFoldDB" id="A0A067T075"/>
<evidence type="ECO:0000313" key="1">
    <source>
        <dbReference type="EMBL" id="KDR76590.1"/>
    </source>
</evidence>
<proteinExistence type="predicted"/>
<organism evidence="1 2">
    <name type="scientific">Galerina marginata (strain CBS 339.88)</name>
    <dbReference type="NCBI Taxonomy" id="685588"/>
    <lineage>
        <taxon>Eukaryota</taxon>
        <taxon>Fungi</taxon>
        <taxon>Dikarya</taxon>
        <taxon>Basidiomycota</taxon>
        <taxon>Agaricomycotina</taxon>
        <taxon>Agaricomycetes</taxon>
        <taxon>Agaricomycetidae</taxon>
        <taxon>Agaricales</taxon>
        <taxon>Agaricineae</taxon>
        <taxon>Strophariaceae</taxon>
        <taxon>Galerina</taxon>
    </lineage>
</organism>
<dbReference type="Proteomes" id="UP000027222">
    <property type="component" value="Unassembled WGS sequence"/>
</dbReference>
<reference evidence="2" key="1">
    <citation type="journal article" date="2014" name="Proc. Natl. Acad. Sci. U.S.A.">
        <title>Extensive sampling of basidiomycete genomes demonstrates inadequacy of the white-rot/brown-rot paradigm for wood decay fungi.</title>
        <authorList>
            <person name="Riley R."/>
            <person name="Salamov A.A."/>
            <person name="Brown D.W."/>
            <person name="Nagy L.G."/>
            <person name="Floudas D."/>
            <person name="Held B.W."/>
            <person name="Levasseur A."/>
            <person name="Lombard V."/>
            <person name="Morin E."/>
            <person name="Otillar R."/>
            <person name="Lindquist E.A."/>
            <person name="Sun H."/>
            <person name="LaButti K.M."/>
            <person name="Schmutz J."/>
            <person name="Jabbour D."/>
            <person name="Luo H."/>
            <person name="Baker S.E."/>
            <person name="Pisabarro A.G."/>
            <person name="Walton J.D."/>
            <person name="Blanchette R.A."/>
            <person name="Henrissat B."/>
            <person name="Martin F."/>
            <person name="Cullen D."/>
            <person name="Hibbett D.S."/>
            <person name="Grigoriev I.V."/>
        </authorList>
    </citation>
    <scope>NUCLEOTIDE SEQUENCE [LARGE SCALE GENOMIC DNA]</scope>
    <source>
        <strain evidence="2">CBS 339.88</strain>
    </source>
</reference>
<keyword evidence="2" id="KW-1185">Reference proteome</keyword>
<protein>
    <submittedName>
        <fullName evidence="1">Uncharacterized protein</fullName>
    </submittedName>
</protein>
<gene>
    <name evidence="1" type="ORF">GALMADRAFT_210529</name>
</gene>
<accession>A0A067T075</accession>
<sequence length="248" mass="28494">MPPPIVQLPICHPHDIEGVALNLTNKLLSCKDILNDVVLHIHTTAVTQRRYTRSLALIVKLMVDDLFWRNSDLYVTVQDEIVDLAVATFTDYWLATLDCVPKEHRNPVEPSYVDPLAICAFIGDLSSLGLLSFGMFEMSALLLIFNMKTRLHLQCLRTLFSHAGAHATDEMSSFFLYECMDLVKARCKRHLRIFTVEEQQFRHVLNHIIYRDPREYFPQFWDKRLNVEEALMASVCVGVRPSTQSQAS</sequence>
<evidence type="ECO:0000313" key="2">
    <source>
        <dbReference type="Proteomes" id="UP000027222"/>
    </source>
</evidence>
<dbReference type="HOGENOM" id="CLU_1120236_0_0_1"/>
<dbReference type="EMBL" id="KL142378">
    <property type="protein sequence ID" value="KDR76590.1"/>
    <property type="molecule type" value="Genomic_DNA"/>
</dbReference>